<gene>
    <name evidence="2" type="ORF">C5750_04110</name>
</gene>
<dbReference type="AlphaFoldDB" id="A0A2S9JYC7"/>
<dbReference type="InterPro" id="IPR050471">
    <property type="entry name" value="AB_hydrolase"/>
</dbReference>
<dbReference type="GO" id="GO:0004806">
    <property type="term" value="F:triacylglycerol lipase activity"/>
    <property type="evidence" value="ECO:0007669"/>
    <property type="project" value="TreeGrafter"/>
</dbReference>
<comment type="caution">
    <text evidence="2">The sequence shown here is derived from an EMBL/GenBank/DDBJ whole genome shotgun (WGS) entry which is preliminary data.</text>
</comment>
<dbReference type="Gene3D" id="3.40.50.1820">
    <property type="entry name" value="alpha/beta hydrolase"/>
    <property type="match status" value="1"/>
</dbReference>
<dbReference type="SUPFAM" id="SSF53474">
    <property type="entry name" value="alpha/beta-Hydrolases"/>
    <property type="match status" value="1"/>
</dbReference>
<reference evidence="2 3" key="1">
    <citation type="submission" date="2018-02" db="EMBL/GenBank/DDBJ databases">
        <title>The draft genome of Phyllobacterium myrsinacearum DSM5892.</title>
        <authorList>
            <person name="Li L."/>
            <person name="Liu L."/>
            <person name="Zhang X."/>
            <person name="Wang T."/>
        </authorList>
    </citation>
    <scope>NUCLEOTIDE SEQUENCE [LARGE SCALE GENOMIC DNA]</scope>
    <source>
        <strain evidence="2 3">DSM 5892</strain>
    </source>
</reference>
<keyword evidence="3" id="KW-1185">Reference proteome</keyword>
<keyword evidence="2" id="KW-0378">Hydrolase</keyword>
<protein>
    <submittedName>
        <fullName evidence="2">Alpha/beta hydrolase</fullName>
    </submittedName>
</protein>
<dbReference type="GO" id="GO:0046503">
    <property type="term" value="P:glycerolipid catabolic process"/>
    <property type="evidence" value="ECO:0007669"/>
    <property type="project" value="TreeGrafter"/>
</dbReference>
<dbReference type="RefSeq" id="WP_105732559.1">
    <property type="nucleotide sequence ID" value="NZ_PVBT01000001.1"/>
</dbReference>
<dbReference type="OrthoDB" id="9799612at2"/>
<evidence type="ECO:0000313" key="2">
    <source>
        <dbReference type="EMBL" id="PRD58319.1"/>
    </source>
</evidence>
<feature type="domain" description="AB hydrolase-1" evidence="1">
    <location>
        <begin position="26"/>
        <end position="139"/>
    </location>
</feature>
<dbReference type="Proteomes" id="UP000238563">
    <property type="component" value="Unassembled WGS sequence"/>
</dbReference>
<sequence>MTFPSKTGAVKVPGANIYYETKGSGPLVLLIPGGPTDAGIFAELSAHLADRYTVVAYDPRGNSRSTLDGQPDDQNLDTHGNDAARLIETLGNGPAFVLGSSGGAQIGLNLAARHPALVDTLVAHEPPCLMLLPDPSEELAGNQAIYNTYHKEGAEAAMQKFMAMAGLDEDGAEEAPQSPPPPEALETFERIIANVDYFLAHGLMPLSQYQPDVDALRAGSPRIVIGVGADTAGQIAHRTGVALAEKLGTEPLHFPGDHSGYRQHAENFAKILHQAFAQG</sequence>
<dbReference type="PANTHER" id="PTHR43433:SF5">
    <property type="entry name" value="AB HYDROLASE-1 DOMAIN-CONTAINING PROTEIN"/>
    <property type="match status" value="1"/>
</dbReference>
<dbReference type="EMBL" id="PVBT01000001">
    <property type="protein sequence ID" value="PRD58319.1"/>
    <property type="molecule type" value="Genomic_DNA"/>
</dbReference>
<accession>A0A2S9JYC7</accession>
<dbReference type="Pfam" id="PF00561">
    <property type="entry name" value="Abhydrolase_1"/>
    <property type="match status" value="1"/>
</dbReference>
<evidence type="ECO:0000259" key="1">
    <source>
        <dbReference type="Pfam" id="PF00561"/>
    </source>
</evidence>
<organism evidence="2 3">
    <name type="scientific">Phyllobacterium myrsinacearum</name>
    <dbReference type="NCBI Taxonomy" id="28101"/>
    <lineage>
        <taxon>Bacteria</taxon>
        <taxon>Pseudomonadati</taxon>
        <taxon>Pseudomonadota</taxon>
        <taxon>Alphaproteobacteria</taxon>
        <taxon>Hyphomicrobiales</taxon>
        <taxon>Phyllobacteriaceae</taxon>
        <taxon>Phyllobacterium</taxon>
    </lineage>
</organism>
<dbReference type="InterPro" id="IPR029058">
    <property type="entry name" value="AB_hydrolase_fold"/>
</dbReference>
<name>A0A2S9JYC7_9HYPH</name>
<proteinExistence type="predicted"/>
<evidence type="ECO:0000313" key="3">
    <source>
        <dbReference type="Proteomes" id="UP000238563"/>
    </source>
</evidence>
<dbReference type="InterPro" id="IPR000073">
    <property type="entry name" value="AB_hydrolase_1"/>
</dbReference>
<dbReference type="PANTHER" id="PTHR43433">
    <property type="entry name" value="HYDROLASE, ALPHA/BETA FOLD FAMILY PROTEIN"/>
    <property type="match status" value="1"/>
</dbReference>